<evidence type="ECO:0008006" key="3">
    <source>
        <dbReference type="Google" id="ProtNLM"/>
    </source>
</evidence>
<evidence type="ECO:0000313" key="1">
    <source>
        <dbReference type="EMBL" id="UJO20600.1"/>
    </source>
</evidence>
<accession>A0A9Q8PDT6</accession>
<dbReference type="EMBL" id="CP090170">
    <property type="protein sequence ID" value="UJO20600.1"/>
    <property type="molecule type" value="Genomic_DNA"/>
</dbReference>
<keyword evidence="2" id="KW-1185">Reference proteome</keyword>
<dbReference type="InterPro" id="IPR011990">
    <property type="entry name" value="TPR-like_helical_dom_sf"/>
</dbReference>
<name>A0A9Q8PDT6_PASFU</name>
<sequence length="441" mass="49661">MLVLVPNKLWPGSDKGSIFWNLAGGLVWLQHNHTGQMSQPAGANYSNFNVSDQARVHAGDNYITLPAPAKPSPRSLVPQFFSRDKSFIGREDIIKDLESRLANDDYHNRIALTGLGGIGKSQIALEFASHYSKRHPGHWVFWVSASSKSRFVQDMEEIAALLGMPATTDRQGTLKSVCRCLSDPQNGTWLMIIDNADAEDQFGLYYDKDTIRRWFSLANCLLFVCQPAATEQILNRLTVILDIMGELYPDHASLVLYHTVVDMLVDVRVARNKELGSMLPLLDAFPAAQHSSNTSSVINRVLVDVDVLMRAGNVRGAVRYLEPRVHKLACVIAGNRICEKLIQCYCMLGEYAKAEAFAEDIQQSKRNSRRSDLNIRYHRQLNLSEIRRWQGRNEEAVDIMRHALKELERAGEDPAGATAVQRRWLLNIYLAKARASNDKDQ</sequence>
<dbReference type="Proteomes" id="UP000756132">
    <property type="component" value="Chromosome 8"/>
</dbReference>
<organism evidence="1 2">
    <name type="scientific">Passalora fulva</name>
    <name type="common">Tomato leaf mold</name>
    <name type="synonym">Cladosporium fulvum</name>
    <dbReference type="NCBI Taxonomy" id="5499"/>
    <lineage>
        <taxon>Eukaryota</taxon>
        <taxon>Fungi</taxon>
        <taxon>Dikarya</taxon>
        <taxon>Ascomycota</taxon>
        <taxon>Pezizomycotina</taxon>
        <taxon>Dothideomycetes</taxon>
        <taxon>Dothideomycetidae</taxon>
        <taxon>Mycosphaerellales</taxon>
        <taxon>Mycosphaerellaceae</taxon>
        <taxon>Fulvia</taxon>
    </lineage>
</organism>
<dbReference type="OrthoDB" id="5394701at2759"/>
<dbReference type="GeneID" id="71991212"/>
<dbReference type="KEGG" id="ffu:CLAFUR5_11334"/>
<dbReference type="PANTHER" id="PTHR47691">
    <property type="entry name" value="REGULATOR-RELATED"/>
    <property type="match status" value="1"/>
</dbReference>
<dbReference type="RefSeq" id="XP_047764966.1">
    <property type="nucleotide sequence ID" value="XM_047910482.1"/>
</dbReference>
<proteinExistence type="predicted"/>
<dbReference type="Gene3D" id="3.40.50.300">
    <property type="entry name" value="P-loop containing nucleotide triphosphate hydrolases"/>
    <property type="match status" value="1"/>
</dbReference>
<dbReference type="SUPFAM" id="SSF52540">
    <property type="entry name" value="P-loop containing nucleoside triphosphate hydrolases"/>
    <property type="match status" value="1"/>
</dbReference>
<dbReference type="AlphaFoldDB" id="A0A9Q8PDT6"/>
<dbReference type="PANTHER" id="PTHR47691:SF3">
    <property type="entry name" value="HTH-TYPE TRANSCRIPTIONAL REGULATOR RV0890C-RELATED"/>
    <property type="match status" value="1"/>
</dbReference>
<reference evidence="1" key="1">
    <citation type="submission" date="2021-12" db="EMBL/GenBank/DDBJ databases">
        <authorList>
            <person name="Zaccaron A."/>
            <person name="Stergiopoulos I."/>
        </authorList>
    </citation>
    <scope>NUCLEOTIDE SEQUENCE</scope>
    <source>
        <strain evidence="1">Race5_Kim</strain>
    </source>
</reference>
<dbReference type="Gene3D" id="1.25.40.10">
    <property type="entry name" value="Tetratricopeptide repeat domain"/>
    <property type="match status" value="1"/>
</dbReference>
<evidence type="ECO:0000313" key="2">
    <source>
        <dbReference type="Proteomes" id="UP000756132"/>
    </source>
</evidence>
<dbReference type="InterPro" id="IPR027417">
    <property type="entry name" value="P-loop_NTPase"/>
</dbReference>
<gene>
    <name evidence="1" type="ORF">CLAFUR5_11334</name>
</gene>
<protein>
    <recommendedName>
        <fullName evidence="3">NB-ARC domain-containing protein</fullName>
    </recommendedName>
</protein>
<reference evidence="1" key="2">
    <citation type="journal article" date="2022" name="Microb. Genom.">
        <title>A chromosome-scale genome assembly of the tomato pathogen Cladosporium fulvum reveals a compartmentalized genome architecture and the presence of a dispensable chromosome.</title>
        <authorList>
            <person name="Zaccaron A.Z."/>
            <person name="Chen L.H."/>
            <person name="Samaras A."/>
            <person name="Stergiopoulos I."/>
        </authorList>
    </citation>
    <scope>NUCLEOTIDE SEQUENCE</scope>
    <source>
        <strain evidence="1">Race5_Kim</strain>
    </source>
</reference>